<comment type="similarity">
    <text evidence="2 7">Belongs to the peptidase C19 family.</text>
</comment>
<comment type="catalytic activity">
    <reaction evidence="1 7">
        <text>Thiol-dependent hydrolysis of ester, thioester, amide, peptide and isopeptide bonds formed by the C-terminal Gly of ubiquitin (a 76-residue protein attached to proteins as an intracellular targeting signal).</text>
        <dbReference type="EC" id="3.4.19.12"/>
    </reaction>
</comment>
<dbReference type="GO" id="GO:0016579">
    <property type="term" value="P:protein deubiquitination"/>
    <property type="evidence" value="ECO:0007669"/>
    <property type="project" value="InterPro"/>
</dbReference>
<dbReference type="Proteomes" id="UP001219933">
    <property type="component" value="Chromosome 5"/>
</dbReference>
<feature type="compositionally biased region" description="Basic and acidic residues" evidence="8">
    <location>
        <begin position="465"/>
        <end position="495"/>
    </location>
</feature>
<keyword evidence="4 7" id="KW-0833">Ubl conjugation pathway</keyword>
<evidence type="ECO:0000256" key="4">
    <source>
        <dbReference type="ARBA" id="ARBA00022786"/>
    </source>
</evidence>
<dbReference type="InterPro" id="IPR050164">
    <property type="entry name" value="Peptidase_C19"/>
</dbReference>
<dbReference type="SUPFAM" id="SSF54001">
    <property type="entry name" value="Cysteine proteinases"/>
    <property type="match status" value="1"/>
</dbReference>
<evidence type="ECO:0000256" key="3">
    <source>
        <dbReference type="ARBA" id="ARBA00022670"/>
    </source>
</evidence>
<evidence type="ECO:0000259" key="9">
    <source>
        <dbReference type="PROSITE" id="PS50235"/>
    </source>
</evidence>
<dbReference type="PANTHER" id="PTHR24006:SF758">
    <property type="entry name" value="UBIQUITIN CARBOXYL-TERMINAL HYDROLASE 36"/>
    <property type="match status" value="1"/>
</dbReference>
<keyword evidence="11" id="KW-1185">Reference proteome</keyword>
<dbReference type="GO" id="GO:0005634">
    <property type="term" value="C:nucleus"/>
    <property type="evidence" value="ECO:0007669"/>
    <property type="project" value="TreeGrafter"/>
</dbReference>
<dbReference type="PROSITE" id="PS00973">
    <property type="entry name" value="USP_2"/>
    <property type="match status" value="1"/>
</dbReference>
<evidence type="ECO:0000256" key="7">
    <source>
        <dbReference type="RuleBase" id="RU366025"/>
    </source>
</evidence>
<dbReference type="InterPro" id="IPR028889">
    <property type="entry name" value="USP"/>
</dbReference>
<feature type="region of interest" description="Disordered" evidence="8">
    <location>
        <begin position="97"/>
        <end position="122"/>
    </location>
</feature>
<name>A0AAF0EWY1_9BASI</name>
<dbReference type="InterPro" id="IPR038765">
    <property type="entry name" value="Papain-like_cys_pep_sf"/>
</dbReference>
<evidence type="ECO:0000256" key="5">
    <source>
        <dbReference type="ARBA" id="ARBA00022801"/>
    </source>
</evidence>
<dbReference type="GO" id="GO:0004843">
    <property type="term" value="F:cysteine-type deubiquitinase activity"/>
    <property type="evidence" value="ECO:0007669"/>
    <property type="project" value="UniProtKB-UniRule"/>
</dbReference>
<accession>A0AAF0EWY1</accession>
<dbReference type="PROSITE" id="PS50235">
    <property type="entry name" value="USP_3"/>
    <property type="match status" value="1"/>
</dbReference>
<keyword evidence="3 7" id="KW-0645">Protease</keyword>
<feature type="region of interest" description="Disordered" evidence="8">
    <location>
        <begin position="23"/>
        <end position="49"/>
    </location>
</feature>
<dbReference type="AlphaFoldDB" id="A0AAF0EWY1"/>
<evidence type="ECO:0000313" key="10">
    <source>
        <dbReference type="EMBL" id="WFD36669.1"/>
    </source>
</evidence>
<dbReference type="PROSITE" id="PS00972">
    <property type="entry name" value="USP_1"/>
    <property type="match status" value="1"/>
</dbReference>
<feature type="compositionally biased region" description="Polar residues" evidence="8">
    <location>
        <begin position="33"/>
        <end position="48"/>
    </location>
</feature>
<reference evidence="10" key="1">
    <citation type="submission" date="2023-03" db="EMBL/GenBank/DDBJ databases">
        <title>Mating type loci evolution in Malassezia.</title>
        <authorList>
            <person name="Coelho M.A."/>
        </authorList>
    </citation>
    <scope>NUCLEOTIDE SEQUENCE</scope>
    <source>
        <strain evidence="10">CBS 11721</strain>
    </source>
</reference>
<dbReference type="InterPro" id="IPR001394">
    <property type="entry name" value="Peptidase_C19_UCH"/>
</dbReference>
<dbReference type="GO" id="GO:0005829">
    <property type="term" value="C:cytosol"/>
    <property type="evidence" value="ECO:0007669"/>
    <property type="project" value="TreeGrafter"/>
</dbReference>
<feature type="compositionally biased region" description="Acidic residues" evidence="8">
    <location>
        <begin position="496"/>
        <end position="510"/>
    </location>
</feature>
<proteinExistence type="inferred from homology"/>
<dbReference type="EMBL" id="CP119881">
    <property type="protein sequence ID" value="WFD36669.1"/>
    <property type="molecule type" value="Genomic_DNA"/>
</dbReference>
<evidence type="ECO:0000256" key="8">
    <source>
        <dbReference type="SAM" id="MobiDB-lite"/>
    </source>
</evidence>
<dbReference type="PANTHER" id="PTHR24006">
    <property type="entry name" value="UBIQUITIN CARBOXYL-TERMINAL HYDROLASE"/>
    <property type="match status" value="1"/>
</dbReference>
<feature type="compositionally biased region" description="Basic residues" evidence="8">
    <location>
        <begin position="527"/>
        <end position="545"/>
    </location>
</feature>
<feature type="region of interest" description="Disordered" evidence="8">
    <location>
        <begin position="465"/>
        <end position="545"/>
    </location>
</feature>
<dbReference type="GO" id="GO:0006508">
    <property type="term" value="P:proteolysis"/>
    <property type="evidence" value="ECO:0007669"/>
    <property type="project" value="UniProtKB-KW"/>
</dbReference>
<evidence type="ECO:0000313" key="11">
    <source>
        <dbReference type="Proteomes" id="UP001219933"/>
    </source>
</evidence>
<evidence type="ECO:0000256" key="1">
    <source>
        <dbReference type="ARBA" id="ARBA00000707"/>
    </source>
</evidence>
<feature type="domain" description="USP" evidence="9">
    <location>
        <begin position="147"/>
        <end position="458"/>
    </location>
</feature>
<protein>
    <recommendedName>
        <fullName evidence="7">Ubiquitin carboxyl-terminal hydrolase</fullName>
        <ecNumber evidence="7">3.4.19.12</ecNumber>
    </recommendedName>
</protein>
<dbReference type="InterPro" id="IPR018200">
    <property type="entry name" value="USP_CS"/>
</dbReference>
<sequence>MAVVRVKKARRVKADKAVKNIAAKRRAQHADTAKTTTEHVSNSSTSVDDTIRPGSLLEALLSDPVRFVSSQRDELRAGLTVEAARAAGYRVIGAAEPSTTTTTTKAGAHSREKDAGDETGAAASPATATVLFSGRISLRFPPLSRAAGLYNRGNTCYLNSIMQALLHTPPLASALLTQNLKALLGPFGAPRTSKHALKAAETFNSVAALKAFFEQAWKGGTTAPSQFVANLRKIARPLRPGRQEDAHEYLRFLLESLQQSCVRFAPDKMPPNDPVLATTFVQRIFGGRLRSRVTCQSCKHTSDTYDPFQDLSLEVRKGLGSVRQSLEAFTSAETLSDKYRCEGCKKRVNATKQFTIESAPPVLTLHLKRFGVFGNKINRTISYAESLNIARYTSDHEPVTYKLYAVVHHFGSGPNVGHYVASVRAPDGHWLRMDDSSVSRMSCPTDDPSAYVLFYLREPGDILTHKKRRVSDEHMSPEATKASERRKEQSARDGDGDGDGEGDGDDDDNDLGQVVASPVSSKALRRELRRQKKLRAQARHALARQ</sequence>
<evidence type="ECO:0000256" key="6">
    <source>
        <dbReference type="ARBA" id="ARBA00022807"/>
    </source>
</evidence>
<keyword evidence="6 7" id="KW-0788">Thiol protease</keyword>
<organism evidence="10 11">
    <name type="scientific">Malassezia cuniculi</name>
    <dbReference type="NCBI Taxonomy" id="948313"/>
    <lineage>
        <taxon>Eukaryota</taxon>
        <taxon>Fungi</taxon>
        <taxon>Dikarya</taxon>
        <taxon>Basidiomycota</taxon>
        <taxon>Ustilaginomycotina</taxon>
        <taxon>Malasseziomycetes</taxon>
        <taxon>Malasseziales</taxon>
        <taxon>Malasseziaceae</taxon>
        <taxon>Malassezia</taxon>
    </lineage>
</organism>
<dbReference type="EC" id="3.4.19.12" evidence="7"/>
<dbReference type="Pfam" id="PF00443">
    <property type="entry name" value="UCH"/>
    <property type="match status" value="1"/>
</dbReference>
<evidence type="ECO:0000256" key="2">
    <source>
        <dbReference type="ARBA" id="ARBA00009085"/>
    </source>
</evidence>
<keyword evidence="5 7" id="KW-0378">Hydrolase</keyword>
<dbReference type="Gene3D" id="3.90.70.10">
    <property type="entry name" value="Cysteine proteinases"/>
    <property type="match status" value="1"/>
</dbReference>
<gene>
    <name evidence="10" type="ORF">MCUN1_003556</name>
</gene>